<evidence type="ECO:0008006" key="4">
    <source>
        <dbReference type="Google" id="ProtNLM"/>
    </source>
</evidence>
<keyword evidence="1" id="KW-0732">Signal</keyword>
<comment type="caution">
    <text evidence="2">The sequence shown here is derived from an EMBL/GenBank/DDBJ whole genome shotgun (WGS) entry which is preliminary data.</text>
</comment>
<organism evidence="2 3">
    <name type="scientific">Spodoptera exigua</name>
    <name type="common">Beet armyworm</name>
    <name type="synonym">Noctua fulgens</name>
    <dbReference type="NCBI Taxonomy" id="7107"/>
    <lineage>
        <taxon>Eukaryota</taxon>
        <taxon>Metazoa</taxon>
        <taxon>Ecdysozoa</taxon>
        <taxon>Arthropoda</taxon>
        <taxon>Hexapoda</taxon>
        <taxon>Insecta</taxon>
        <taxon>Pterygota</taxon>
        <taxon>Neoptera</taxon>
        <taxon>Endopterygota</taxon>
        <taxon>Lepidoptera</taxon>
        <taxon>Glossata</taxon>
        <taxon>Ditrysia</taxon>
        <taxon>Noctuoidea</taxon>
        <taxon>Noctuidae</taxon>
        <taxon>Amphipyrinae</taxon>
        <taxon>Spodoptera</taxon>
    </lineage>
</organism>
<dbReference type="EMBL" id="JACEFF010000204">
    <property type="protein sequence ID" value="KAH9642029.1"/>
    <property type="molecule type" value="Genomic_DNA"/>
</dbReference>
<dbReference type="Gene3D" id="2.130.10.10">
    <property type="entry name" value="YVTN repeat-like/Quinoprotein amine dehydrogenase"/>
    <property type="match status" value="1"/>
</dbReference>
<evidence type="ECO:0000256" key="1">
    <source>
        <dbReference type="SAM" id="SignalP"/>
    </source>
</evidence>
<dbReference type="AlphaFoldDB" id="A0A922MSI0"/>
<gene>
    <name evidence="2" type="ORF">HF086_008716</name>
</gene>
<proteinExistence type="predicted"/>
<evidence type="ECO:0000313" key="2">
    <source>
        <dbReference type="EMBL" id="KAH9642029.1"/>
    </source>
</evidence>
<reference evidence="2" key="1">
    <citation type="journal article" date="2021" name="G3 (Bethesda)">
        <title>Genome and transcriptome analysis of the beet armyworm Spodoptera exigua reveals targets for pest control. .</title>
        <authorList>
            <person name="Simon S."/>
            <person name="Breeschoten T."/>
            <person name="Jansen H.J."/>
            <person name="Dirks R.P."/>
            <person name="Schranz M.E."/>
            <person name="Ros V.I.D."/>
        </authorList>
    </citation>
    <scope>NUCLEOTIDE SEQUENCE</scope>
    <source>
        <strain evidence="2">TB_SE_WUR_2020</strain>
    </source>
</reference>
<name>A0A922MSI0_SPOEX</name>
<sequence>MMMLLLMAILFAVTEAGVIDKVANCVVVNNIKYEKEILSSNVESPYQLVIDHDTNTLFFSYTARSDEMFKSAFLNLKTNEFGVIPGIRGGFANAVNYNAHIVYLGGEDGIYQFDYKTKNATKLNITQNNIWQMFYKNGLYFTTYPHEKAYIYKGDKVEEVAQVKDHRVMVIGVNNDGKIVYTNSSGIFLYDNETNQTTLLSYHVANAVTNDLVGNVYVSTANGIYSVNATTKTLKELVKIDNIYGVAMENNENIIYAAENSIIRLKPSDKVCVDENMLAKNLVEIDP</sequence>
<dbReference type="InterPro" id="IPR015943">
    <property type="entry name" value="WD40/YVTN_repeat-like_dom_sf"/>
</dbReference>
<protein>
    <recommendedName>
        <fullName evidence="4">Ommochrome-binding protein-like</fullName>
    </recommendedName>
</protein>
<evidence type="ECO:0000313" key="3">
    <source>
        <dbReference type="Proteomes" id="UP000814243"/>
    </source>
</evidence>
<dbReference type="Proteomes" id="UP000814243">
    <property type="component" value="Unassembled WGS sequence"/>
</dbReference>
<feature type="chain" id="PRO_5037369115" description="Ommochrome-binding protein-like" evidence="1">
    <location>
        <begin position="17"/>
        <end position="287"/>
    </location>
</feature>
<accession>A0A922MSI0</accession>
<feature type="signal peptide" evidence="1">
    <location>
        <begin position="1"/>
        <end position="16"/>
    </location>
</feature>
<dbReference type="SUPFAM" id="SSF69304">
    <property type="entry name" value="Tricorn protease N-terminal domain"/>
    <property type="match status" value="1"/>
</dbReference>
<dbReference type="OrthoDB" id="7452594at2759"/>